<organism evidence="2">
    <name type="scientific">marine metagenome</name>
    <dbReference type="NCBI Taxonomy" id="408172"/>
    <lineage>
        <taxon>unclassified sequences</taxon>
        <taxon>metagenomes</taxon>
        <taxon>ecological metagenomes</taxon>
    </lineage>
</organism>
<accession>A0A382MPC4</accession>
<sequence length="203" mass="20976">QPGTTGLQPRLLAGFTVANSALADQLLQHLAASGAKQDLARSNLTLLKSNNDMLCLSTLDQQVTAQLGRVSDPVLGERLALLRDHGVAGWIDVGRAQTTAKTLGAPQALLDALQPFGEAHFSGGDKSGHMRLDLHLTLRDPNANSLHAMLGLADQLASLPDTKRPKPAVTRAPTLAPPPIPPPVPSPVGAPIPAPVGAPGGPE</sequence>
<reference evidence="2" key="1">
    <citation type="submission" date="2018-05" db="EMBL/GenBank/DDBJ databases">
        <authorList>
            <person name="Lanie J.A."/>
            <person name="Ng W.-L."/>
            <person name="Kazmierczak K.M."/>
            <person name="Andrzejewski T.M."/>
            <person name="Davidsen T.M."/>
            <person name="Wayne K.J."/>
            <person name="Tettelin H."/>
            <person name="Glass J.I."/>
            <person name="Rusch D."/>
            <person name="Podicherti R."/>
            <person name="Tsui H.-C.T."/>
            <person name="Winkler M.E."/>
        </authorList>
    </citation>
    <scope>NUCLEOTIDE SEQUENCE</scope>
</reference>
<name>A0A382MPC4_9ZZZZ</name>
<dbReference type="EMBL" id="UINC01094918">
    <property type="protein sequence ID" value="SVC50566.1"/>
    <property type="molecule type" value="Genomic_DNA"/>
</dbReference>
<evidence type="ECO:0000256" key="1">
    <source>
        <dbReference type="SAM" id="MobiDB-lite"/>
    </source>
</evidence>
<dbReference type="AlphaFoldDB" id="A0A382MPC4"/>
<protein>
    <submittedName>
        <fullName evidence="2">Uncharacterized protein</fullName>
    </submittedName>
</protein>
<feature type="compositionally biased region" description="Pro residues" evidence="1">
    <location>
        <begin position="175"/>
        <end position="203"/>
    </location>
</feature>
<feature type="non-terminal residue" evidence="2">
    <location>
        <position position="1"/>
    </location>
</feature>
<evidence type="ECO:0000313" key="2">
    <source>
        <dbReference type="EMBL" id="SVC50566.1"/>
    </source>
</evidence>
<gene>
    <name evidence="2" type="ORF">METZ01_LOCUS303420</name>
</gene>
<feature type="region of interest" description="Disordered" evidence="1">
    <location>
        <begin position="159"/>
        <end position="203"/>
    </location>
</feature>
<proteinExistence type="predicted"/>